<keyword evidence="1" id="KW-1133">Transmembrane helix</keyword>
<dbReference type="EMBL" id="JAZDQV010000011">
    <property type="protein sequence ID" value="MEE1878236.1"/>
    <property type="molecule type" value="Genomic_DNA"/>
</dbReference>
<feature type="transmembrane region" description="Helical" evidence="1">
    <location>
        <begin position="109"/>
        <end position="128"/>
    </location>
</feature>
<evidence type="ECO:0008006" key="4">
    <source>
        <dbReference type="Google" id="ProtNLM"/>
    </source>
</evidence>
<feature type="transmembrane region" description="Helical" evidence="1">
    <location>
        <begin position="36"/>
        <end position="56"/>
    </location>
</feature>
<feature type="transmembrane region" description="Helical" evidence="1">
    <location>
        <begin position="68"/>
        <end position="89"/>
    </location>
</feature>
<feature type="transmembrane region" description="Helical" evidence="1">
    <location>
        <begin position="140"/>
        <end position="157"/>
    </location>
</feature>
<dbReference type="RefSeq" id="WP_354145342.1">
    <property type="nucleotide sequence ID" value="NZ_JAZDQV010000011.1"/>
</dbReference>
<keyword evidence="3" id="KW-1185">Reference proteome</keyword>
<evidence type="ECO:0000256" key="1">
    <source>
        <dbReference type="SAM" id="Phobius"/>
    </source>
</evidence>
<feature type="transmembrane region" description="Helical" evidence="1">
    <location>
        <begin position="204"/>
        <end position="221"/>
    </location>
</feature>
<accession>A0ABU7GJ30</accession>
<proteinExistence type="predicted"/>
<reference evidence="2 3" key="1">
    <citation type="submission" date="2024-01" db="EMBL/GenBank/DDBJ databases">
        <title>The genome sequence of Erythrobacteraceae sp. strain 1XM1-14.</title>
        <authorList>
            <person name="Liu Y."/>
        </authorList>
    </citation>
    <scope>NUCLEOTIDE SEQUENCE [LARGE SCALE GENOMIC DNA]</scope>
    <source>
        <strain evidence="2 3">1XM1-14</strain>
    </source>
</reference>
<evidence type="ECO:0000313" key="2">
    <source>
        <dbReference type="EMBL" id="MEE1878236.1"/>
    </source>
</evidence>
<comment type="caution">
    <text evidence="2">The sequence shown here is derived from an EMBL/GenBank/DDBJ whole genome shotgun (WGS) entry which is preliminary data.</text>
</comment>
<protein>
    <recommendedName>
        <fullName evidence="4">Cyanoexosortase A</fullName>
    </recommendedName>
</protein>
<sequence length="278" mass="29914">MPLANAHRYLIVMLGLTLWAFWPGYLSNLPAGKSAWHVHAAGALLWAVLVIVQSWSIHNGKRAFHKTVGLASFVAFPLFLVGGVMAIYAETLTLAAGLDDPANFSLGQFGTFDPLANIGFAVLFYGGLKARRNVQLHSRYMISTTLFLVAPIVFRLLEQHVPGFSSDTPETAYRFSYAMGVGNIAAFVIALYLYRLAPKHGRPFLVAAGFIAAQGIGFETLGRVESFHWLFSRFSLLSEPWLIVATFVASVAIIWHGWNAGGAAGSGAKGGSGAPEAA</sequence>
<feature type="transmembrane region" description="Helical" evidence="1">
    <location>
        <begin position="241"/>
        <end position="258"/>
    </location>
</feature>
<evidence type="ECO:0000313" key="3">
    <source>
        <dbReference type="Proteomes" id="UP001343492"/>
    </source>
</evidence>
<name>A0ABU7GJ30_9SPHN</name>
<gene>
    <name evidence="2" type="ORF">VRS74_11135</name>
</gene>
<keyword evidence="1" id="KW-0472">Membrane</keyword>
<dbReference type="Proteomes" id="UP001343492">
    <property type="component" value="Unassembled WGS sequence"/>
</dbReference>
<organism evidence="2 3">
    <name type="scientific">Altererythrobacter litoralis</name>
    <dbReference type="NCBI Taxonomy" id="3113904"/>
    <lineage>
        <taxon>Bacteria</taxon>
        <taxon>Pseudomonadati</taxon>
        <taxon>Pseudomonadota</taxon>
        <taxon>Alphaproteobacteria</taxon>
        <taxon>Sphingomonadales</taxon>
        <taxon>Erythrobacteraceae</taxon>
        <taxon>Altererythrobacter</taxon>
    </lineage>
</organism>
<feature type="transmembrane region" description="Helical" evidence="1">
    <location>
        <begin position="177"/>
        <end position="197"/>
    </location>
</feature>
<keyword evidence="1" id="KW-0812">Transmembrane</keyword>